<dbReference type="InterPro" id="IPR025634">
    <property type="entry name" value="DUF4292"/>
</dbReference>
<accession>A0A1M6FA43</accession>
<dbReference type="AlphaFoldDB" id="A0A1M6FA43"/>
<dbReference type="OrthoDB" id="1122661at2"/>
<protein>
    <recommendedName>
        <fullName evidence="3">DUF4292 domain-containing protein</fullName>
    </recommendedName>
</protein>
<dbReference type="EMBL" id="FQZE01000008">
    <property type="protein sequence ID" value="SHI94614.1"/>
    <property type="molecule type" value="Genomic_DNA"/>
</dbReference>
<dbReference type="Pfam" id="PF14125">
    <property type="entry name" value="DUF4292"/>
    <property type="match status" value="1"/>
</dbReference>
<evidence type="ECO:0000313" key="2">
    <source>
        <dbReference type="Proteomes" id="UP000184050"/>
    </source>
</evidence>
<proteinExistence type="predicted"/>
<evidence type="ECO:0008006" key="3">
    <source>
        <dbReference type="Google" id="ProtNLM"/>
    </source>
</evidence>
<evidence type="ECO:0000313" key="1">
    <source>
        <dbReference type="EMBL" id="SHI94614.1"/>
    </source>
</evidence>
<keyword evidence="2" id="KW-1185">Reference proteome</keyword>
<name>A0A1M6FA43_9BACT</name>
<reference evidence="1 2" key="1">
    <citation type="submission" date="2016-11" db="EMBL/GenBank/DDBJ databases">
        <authorList>
            <person name="Jaros S."/>
            <person name="Januszkiewicz K."/>
            <person name="Wedrychowicz H."/>
        </authorList>
    </citation>
    <scope>NUCLEOTIDE SEQUENCE [LARGE SCALE GENOMIC DNA]</scope>
    <source>
        <strain evidence="1 2">DSM 27063</strain>
    </source>
</reference>
<gene>
    <name evidence="1" type="ORF">SAMN05444280_10889</name>
</gene>
<dbReference type="PROSITE" id="PS51257">
    <property type="entry name" value="PROKAR_LIPOPROTEIN"/>
    <property type="match status" value="1"/>
</dbReference>
<sequence length="267" mass="31351">MKEDVLRRKRLVIFLVLIAALGISSCRTTRNLTDDSIKPLSTRRLVKKVEQNAFDYDFLTIRRINCRFSGNQNNTNFRVNLKAIKDEKILVSISKINIPVGRVLLTPDSVKYVNYIDRNYFVDDYSYLSRFLNTKLNFEIVQSIISNNAFSYHDYESRANFTHFNSSVEEGLFLLESGEEQKMYFSPLNYALTKLIVNDELNARELEMVFEDFEKVKKKDYPGTIEMNMVSRGERINLKLRMNGFSTDKIDELTLRIPDRYEQIRVN</sequence>
<dbReference type="Proteomes" id="UP000184050">
    <property type="component" value="Unassembled WGS sequence"/>
</dbReference>
<dbReference type="STRING" id="1168035.SAMN05444280_10889"/>
<organism evidence="1 2">
    <name type="scientific">Tangfeifania diversioriginum</name>
    <dbReference type="NCBI Taxonomy" id="1168035"/>
    <lineage>
        <taxon>Bacteria</taxon>
        <taxon>Pseudomonadati</taxon>
        <taxon>Bacteroidota</taxon>
        <taxon>Bacteroidia</taxon>
        <taxon>Marinilabiliales</taxon>
        <taxon>Prolixibacteraceae</taxon>
        <taxon>Tangfeifania</taxon>
    </lineage>
</organism>